<evidence type="ECO:0000313" key="1">
    <source>
        <dbReference type="EMBL" id="MBX68126.1"/>
    </source>
</evidence>
<accession>A0A2P2QMD0</accession>
<protein>
    <submittedName>
        <fullName evidence="1">Uncharacterized protein</fullName>
    </submittedName>
</protein>
<dbReference type="EMBL" id="GGEC01087642">
    <property type="protein sequence ID" value="MBX68126.1"/>
    <property type="molecule type" value="Transcribed_RNA"/>
</dbReference>
<name>A0A2P2QMD0_RHIMU</name>
<organism evidence="1">
    <name type="scientific">Rhizophora mucronata</name>
    <name type="common">Asiatic mangrove</name>
    <dbReference type="NCBI Taxonomy" id="61149"/>
    <lineage>
        <taxon>Eukaryota</taxon>
        <taxon>Viridiplantae</taxon>
        <taxon>Streptophyta</taxon>
        <taxon>Embryophyta</taxon>
        <taxon>Tracheophyta</taxon>
        <taxon>Spermatophyta</taxon>
        <taxon>Magnoliopsida</taxon>
        <taxon>eudicotyledons</taxon>
        <taxon>Gunneridae</taxon>
        <taxon>Pentapetalae</taxon>
        <taxon>rosids</taxon>
        <taxon>fabids</taxon>
        <taxon>Malpighiales</taxon>
        <taxon>Rhizophoraceae</taxon>
        <taxon>Rhizophora</taxon>
    </lineage>
</organism>
<dbReference type="AlphaFoldDB" id="A0A2P2QMD0"/>
<sequence length="17" mass="2005">MMSRHGNTSWTKSIMTH</sequence>
<reference evidence="1" key="1">
    <citation type="submission" date="2018-02" db="EMBL/GenBank/DDBJ databases">
        <title>Rhizophora mucronata_Transcriptome.</title>
        <authorList>
            <person name="Meera S.P."/>
            <person name="Sreeshan A."/>
            <person name="Augustine A."/>
        </authorList>
    </citation>
    <scope>NUCLEOTIDE SEQUENCE</scope>
    <source>
        <tissue evidence="1">Leaf</tissue>
    </source>
</reference>
<proteinExistence type="predicted"/>